<dbReference type="AlphaFoldDB" id="A0AAD7A7C8"/>
<sequence length="277" mass="31710">MVCRSTADRALSERPHVGQCMYRHLDELEDEACADVVLVAQQDAVRQVHELAKGEMDKHRLCTDYIVLALVSALFDSCRHREEAGAFTFGAENSSVVDVHRGIVCEDHYEWGGMAVSQREWGREGEGWCLFGRGMVFSFAEARLAAEAVGRGAMRIRVSLEDQTNFYNSIAFHYCIQKPFQKKMEKIMLYVGRENFGTVRCTFNEGVDLIIQVMRTMDKQVFEENYGSKALDGLPSTAQRCQVQPTKGFLLNAYMLEYICESTILYYFIQFKYARDF</sequence>
<comment type="caution">
    <text evidence="1">The sequence shown here is derived from an EMBL/GenBank/DDBJ whole genome shotgun (WGS) entry which is preliminary data.</text>
</comment>
<organism evidence="1 2">
    <name type="scientific">Mycena albidolilacea</name>
    <dbReference type="NCBI Taxonomy" id="1033008"/>
    <lineage>
        <taxon>Eukaryota</taxon>
        <taxon>Fungi</taxon>
        <taxon>Dikarya</taxon>
        <taxon>Basidiomycota</taxon>
        <taxon>Agaricomycotina</taxon>
        <taxon>Agaricomycetes</taxon>
        <taxon>Agaricomycetidae</taxon>
        <taxon>Agaricales</taxon>
        <taxon>Marasmiineae</taxon>
        <taxon>Mycenaceae</taxon>
        <taxon>Mycena</taxon>
    </lineage>
</organism>
<dbReference type="Proteomes" id="UP001218218">
    <property type="component" value="Unassembled WGS sequence"/>
</dbReference>
<proteinExistence type="predicted"/>
<dbReference type="EMBL" id="JARIHO010000013">
    <property type="protein sequence ID" value="KAJ7351226.1"/>
    <property type="molecule type" value="Genomic_DNA"/>
</dbReference>
<reference evidence="1" key="1">
    <citation type="submission" date="2023-03" db="EMBL/GenBank/DDBJ databases">
        <title>Massive genome expansion in bonnet fungi (Mycena s.s.) driven by repeated elements and novel gene families across ecological guilds.</title>
        <authorList>
            <consortium name="Lawrence Berkeley National Laboratory"/>
            <person name="Harder C.B."/>
            <person name="Miyauchi S."/>
            <person name="Viragh M."/>
            <person name="Kuo A."/>
            <person name="Thoen E."/>
            <person name="Andreopoulos B."/>
            <person name="Lu D."/>
            <person name="Skrede I."/>
            <person name="Drula E."/>
            <person name="Henrissat B."/>
            <person name="Morin E."/>
            <person name="Kohler A."/>
            <person name="Barry K."/>
            <person name="LaButti K."/>
            <person name="Morin E."/>
            <person name="Salamov A."/>
            <person name="Lipzen A."/>
            <person name="Mereny Z."/>
            <person name="Hegedus B."/>
            <person name="Baldrian P."/>
            <person name="Stursova M."/>
            <person name="Weitz H."/>
            <person name="Taylor A."/>
            <person name="Grigoriev I.V."/>
            <person name="Nagy L.G."/>
            <person name="Martin F."/>
            <person name="Kauserud H."/>
        </authorList>
    </citation>
    <scope>NUCLEOTIDE SEQUENCE</scope>
    <source>
        <strain evidence="1">CBHHK002</strain>
    </source>
</reference>
<accession>A0AAD7A7C8</accession>
<evidence type="ECO:0000313" key="2">
    <source>
        <dbReference type="Proteomes" id="UP001218218"/>
    </source>
</evidence>
<keyword evidence="2" id="KW-1185">Reference proteome</keyword>
<gene>
    <name evidence="1" type="ORF">DFH08DRAFT_935018</name>
</gene>
<protein>
    <submittedName>
        <fullName evidence="1">Uncharacterized protein</fullName>
    </submittedName>
</protein>
<name>A0AAD7A7C8_9AGAR</name>
<evidence type="ECO:0000313" key="1">
    <source>
        <dbReference type="EMBL" id="KAJ7351226.1"/>
    </source>
</evidence>